<sequence length="219" mass="23309">MSTPSDDQWPRLPGRPSKPDAADPEPADPEPADPEPRDPGPADDDRRADAVHPEFRPAVSEVSYTHHTITYGQSSTSRSTRAVGWIFVAVGVVCLLAMGIPALALATKPLRTGWSAAEATVIAVRVEGSGEDQLYTAVLEYQTRSGAQQCELQSALRSTFPKGLALPVRYNRAEPSLCRYSPTDVPGWVGWMLGGVGVGFLLIFGGVGVGVLRSQAARG</sequence>
<protein>
    <recommendedName>
        <fullName evidence="5">DUF3592 domain-containing protein</fullName>
    </recommendedName>
</protein>
<evidence type="ECO:0000313" key="3">
    <source>
        <dbReference type="EMBL" id="BAK36293.1"/>
    </source>
</evidence>
<dbReference type="RefSeq" id="WP_013864156.1">
    <property type="nucleotide sequence ID" value="NC_015635.1"/>
</dbReference>
<evidence type="ECO:0000256" key="2">
    <source>
        <dbReference type="SAM" id="Phobius"/>
    </source>
</evidence>
<feature type="compositionally biased region" description="Acidic residues" evidence="1">
    <location>
        <begin position="22"/>
        <end position="33"/>
    </location>
</feature>
<evidence type="ECO:0000256" key="1">
    <source>
        <dbReference type="SAM" id="MobiDB-lite"/>
    </source>
</evidence>
<feature type="region of interest" description="Disordered" evidence="1">
    <location>
        <begin position="1"/>
        <end position="48"/>
    </location>
</feature>
<evidence type="ECO:0008006" key="5">
    <source>
        <dbReference type="Google" id="ProtNLM"/>
    </source>
</evidence>
<organism evidence="3 4">
    <name type="scientific">Microlunatus phosphovorus (strain ATCC 700054 / DSM 10555 / JCM 9379 / NBRC 101784 / NCIMB 13414 / VKM Ac-1990 / NM-1)</name>
    <dbReference type="NCBI Taxonomy" id="1032480"/>
    <lineage>
        <taxon>Bacteria</taxon>
        <taxon>Bacillati</taxon>
        <taxon>Actinomycetota</taxon>
        <taxon>Actinomycetes</taxon>
        <taxon>Propionibacteriales</taxon>
        <taxon>Propionibacteriaceae</taxon>
        <taxon>Microlunatus</taxon>
    </lineage>
</organism>
<accession>F5XLM7</accession>
<dbReference type="HOGENOM" id="CLU_1260235_0_0_11"/>
<dbReference type="AlphaFoldDB" id="F5XLM7"/>
<keyword evidence="2" id="KW-1133">Transmembrane helix</keyword>
<name>F5XLM7_MICPN</name>
<dbReference type="EMBL" id="AP012204">
    <property type="protein sequence ID" value="BAK36293.1"/>
    <property type="molecule type" value="Genomic_DNA"/>
</dbReference>
<dbReference type="STRING" id="1032480.MLP_32790"/>
<feature type="transmembrane region" description="Helical" evidence="2">
    <location>
        <begin position="82"/>
        <end position="106"/>
    </location>
</feature>
<evidence type="ECO:0000313" key="4">
    <source>
        <dbReference type="Proteomes" id="UP000007947"/>
    </source>
</evidence>
<gene>
    <name evidence="3" type="ordered locus">MLP_32790</name>
</gene>
<feature type="compositionally biased region" description="Basic and acidic residues" evidence="1">
    <location>
        <begin position="34"/>
        <end position="48"/>
    </location>
</feature>
<dbReference type="KEGG" id="mph:MLP_32790"/>
<keyword evidence="2" id="KW-0472">Membrane</keyword>
<keyword evidence="4" id="KW-1185">Reference proteome</keyword>
<proteinExistence type="predicted"/>
<reference evidence="3 4" key="1">
    <citation type="submission" date="2011-05" db="EMBL/GenBank/DDBJ databases">
        <title>Whole genome sequence of Microlunatus phosphovorus NM-1.</title>
        <authorList>
            <person name="Hosoyama A."/>
            <person name="Sasaki K."/>
            <person name="Harada T."/>
            <person name="Igarashi R."/>
            <person name="Kawakoshi A."/>
            <person name="Sasagawa M."/>
            <person name="Fukada J."/>
            <person name="Nakamura S."/>
            <person name="Katano Y."/>
            <person name="Hanada S."/>
            <person name="Kamagata Y."/>
            <person name="Nakamura N."/>
            <person name="Yamazaki S."/>
            <person name="Fujita N."/>
        </authorList>
    </citation>
    <scope>NUCLEOTIDE SEQUENCE [LARGE SCALE GENOMIC DNA]</scope>
    <source>
        <strain evidence="4">ATCC 700054 / DSM 10555 / JCM 9379 / NBRC 101784 / NCIMB 13414 / VKM Ac-1990 / NM-1</strain>
    </source>
</reference>
<feature type="transmembrane region" description="Helical" evidence="2">
    <location>
        <begin position="188"/>
        <end position="212"/>
    </location>
</feature>
<dbReference type="Proteomes" id="UP000007947">
    <property type="component" value="Chromosome"/>
</dbReference>
<keyword evidence="2" id="KW-0812">Transmembrane</keyword>